<evidence type="ECO:0000259" key="4">
    <source>
        <dbReference type="PROSITE" id="PS51379"/>
    </source>
</evidence>
<keyword evidence="2" id="KW-0408">Iron</keyword>
<name>A0ABS4KPV1_9CLOT</name>
<organism evidence="5 6">
    <name type="scientific">Clostridium algifaecis</name>
    <dbReference type="NCBI Taxonomy" id="1472040"/>
    <lineage>
        <taxon>Bacteria</taxon>
        <taxon>Bacillati</taxon>
        <taxon>Bacillota</taxon>
        <taxon>Clostridia</taxon>
        <taxon>Eubacteriales</taxon>
        <taxon>Clostridiaceae</taxon>
        <taxon>Clostridium</taxon>
    </lineage>
</organism>
<dbReference type="PROSITE" id="PS51379">
    <property type="entry name" value="4FE4S_FER_2"/>
    <property type="match status" value="2"/>
</dbReference>
<reference evidence="5 6" key="1">
    <citation type="submission" date="2021-03" db="EMBL/GenBank/DDBJ databases">
        <title>Genomic Encyclopedia of Type Strains, Phase IV (KMG-IV): sequencing the most valuable type-strain genomes for metagenomic binning, comparative biology and taxonomic classification.</title>
        <authorList>
            <person name="Goeker M."/>
        </authorList>
    </citation>
    <scope>NUCLEOTIDE SEQUENCE [LARGE SCALE GENOMIC DNA]</scope>
    <source>
        <strain evidence="5 6">DSM 28783</strain>
    </source>
</reference>
<protein>
    <submittedName>
        <fullName evidence="5">Aldo/keto reductase-like oxidoreductase</fullName>
    </submittedName>
</protein>
<sequence length="384" mass="43868">MNLMKEKKFGFGCMRLPVLDKGDPTSFDYELINKLFDAYLERGFNFFDTAYTYHGYQAEKAICKALVERHPRNSFQLATKLPLRDFKDSDDIERIFNEQLTNCGVDFFDYYLLHNIGSNVFVKCENYGAFDFVAKKKAEGKIKVVGMSFHDTPELLDEILSKYADRLDFVQLQINYIDWEQPNVQARRCLEIANKYSKPVSVMEPCKGGTLVNVPKEAEKLMKDYNPNASTASWALRYAASQKGVFRVLSGMNTIEQVEDNTSFMADFKPLNEEEIAIVEKVTKIINDKTAIQCTGCEYCTHGCPKNIAIPKNFALYNSIMRTTGSFSSQMVYYNNIAINHGKASECIGCKQCERACPQHLSITTYLKDVVEKFEKNSIIPTRK</sequence>
<accession>A0ABS4KPV1</accession>
<keyword evidence="3" id="KW-0411">Iron-sulfur</keyword>
<feature type="domain" description="4Fe-4S ferredoxin-type" evidence="4">
    <location>
        <begin position="335"/>
        <end position="366"/>
    </location>
</feature>
<evidence type="ECO:0000256" key="1">
    <source>
        <dbReference type="ARBA" id="ARBA00022723"/>
    </source>
</evidence>
<dbReference type="Proteomes" id="UP001519307">
    <property type="component" value="Unassembled WGS sequence"/>
</dbReference>
<evidence type="ECO:0000256" key="2">
    <source>
        <dbReference type="ARBA" id="ARBA00023004"/>
    </source>
</evidence>
<feature type="domain" description="4Fe-4S ferredoxin-type" evidence="4">
    <location>
        <begin position="283"/>
        <end position="314"/>
    </location>
</feature>
<keyword evidence="1" id="KW-0479">Metal-binding</keyword>
<dbReference type="PANTHER" id="PTHR43312:SF2">
    <property type="entry name" value="OXIDOREDUCTASE"/>
    <property type="match status" value="1"/>
</dbReference>
<dbReference type="Gene3D" id="3.20.20.100">
    <property type="entry name" value="NADP-dependent oxidoreductase domain"/>
    <property type="match status" value="1"/>
</dbReference>
<dbReference type="InterPro" id="IPR053135">
    <property type="entry name" value="AKR2_Oxidoreductase"/>
</dbReference>
<dbReference type="RefSeq" id="WP_209700992.1">
    <property type="nucleotide sequence ID" value="NZ_JAGGLM010000002.1"/>
</dbReference>
<dbReference type="SUPFAM" id="SSF46548">
    <property type="entry name" value="alpha-helical ferredoxin"/>
    <property type="match status" value="1"/>
</dbReference>
<dbReference type="InterPro" id="IPR017896">
    <property type="entry name" value="4Fe4S_Fe-S-bd"/>
</dbReference>
<dbReference type="SUPFAM" id="SSF51430">
    <property type="entry name" value="NAD(P)-linked oxidoreductase"/>
    <property type="match status" value="1"/>
</dbReference>
<dbReference type="CDD" id="cd19096">
    <property type="entry name" value="AKR_Fe-S_oxidoreductase"/>
    <property type="match status" value="1"/>
</dbReference>
<keyword evidence="6" id="KW-1185">Reference proteome</keyword>
<dbReference type="InterPro" id="IPR036812">
    <property type="entry name" value="NAD(P)_OxRdtase_dom_sf"/>
</dbReference>
<dbReference type="Pfam" id="PF00248">
    <property type="entry name" value="Aldo_ket_red"/>
    <property type="match status" value="1"/>
</dbReference>
<dbReference type="InterPro" id="IPR017900">
    <property type="entry name" value="4Fe4S_Fe_S_CS"/>
</dbReference>
<dbReference type="InterPro" id="IPR023210">
    <property type="entry name" value="NADP_OxRdtase_dom"/>
</dbReference>
<dbReference type="PANTHER" id="PTHR43312">
    <property type="entry name" value="D-THREO-ALDOSE 1-DEHYDROGENASE"/>
    <property type="match status" value="1"/>
</dbReference>
<proteinExistence type="predicted"/>
<dbReference type="PROSITE" id="PS00198">
    <property type="entry name" value="4FE4S_FER_1"/>
    <property type="match status" value="2"/>
</dbReference>
<dbReference type="EMBL" id="JAGGLM010000002">
    <property type="protein sequence ID" value="MBP2032073.1"/>
    <property type="molecule type" value="Genomic_DNA"/>
</dbReference>
<dbReference type="Gene3D" id="3.30.70.20">
    <property type="match status" value="1"/>
</dbReference>
<comment type="caution">
    <text evidence="5">The sequence shown here is derived from an EMBL/GenBank/DDBJ whole genome shotgun (WGS) entry which is preliminary data.</text>
</comment>
<evidence type="ECO:0000313" key="5">
    <source>
        <dbReference type="EMBL" id="MBP2032073.1"/>
    </source>
</evidence>
<evidence type="ECO:0000256" key="3">
    <source>
        <dbReference type="ARBA" id="ARBA00023014"/>
    </source>
</evidence>
<dbReference type="Pfam" id="PF13187">
    <property type="entry name" value="Fer4_9"/>
    <property type="match status" value="1"/>
</dbReference>
<gene>
    <name evidence="5" type="ORF">J2Z42_000738</name>
</gene>
<evidence type="ECO:0000313" key="6">
    <source>
        <dbReference type="Proteomes" id="UP001519307"/>
    </source>
</evidence>